<dbReference type="InterPro" id="IPR014716">
    <property type="entry name" value="Fibrinogen_a/b/g_C_1"/>
</dbReference>
<evidence type="ECO:0000259" key="1">
    <source>
        <dbReference type="PROSITE" id="PS51406"/>
    </source>
</evidence>
<accession>A0A1I8HV60</accession>
<evidence type="ECO:0000313" key="3">
    <source>
        <dbReference type="WBParaSite" id="maker-uti_cns_0008187-snap-gene-0.4-mRNA-1"/>
    </source>
</evidence>
<name>A0A1I8HV60_9PLAT</name>
<dbReference type="AlphaFoldDB" id="A0A1I8HV60"/>
<organism evidence="2 3">
    <name type="scientific">Macrostomum lignano</name>
    <dbReference type="NCBI Taxonomy" id="282301"/>
    <lineage>
        <taxon>Eukaryota</taxon>
        <taxon>Metazoa</taxon>
        <taxon>Spiralia</taxon>
        <taxon>Lophotrochozoa</taxon>
        <taxon>Platyhelminthes</taxon>
        <taxon>Rhabditophora</taxon>
        <taxon>Macrostomorpha</taxon>
        <taxon>Macrostomida</taxon>
        <taxon>Macrostomidae</taxon>
        <taxon>Macrostomum</taxon>
    </lineage>
</organism>
<dbReference type="InterPro" id="IPR050373">
    <property type="entry name" value="Fibrinogen_C-term_domain"/>
</dbReference>
<protein>
    <submittedName>
        <fullName evidence="3">Fibrinogen C-terminal domain-containing protein</fullName>
    </submittedName>
</protein>
<sequence length="202" mass="22360">ATGMSSSSPTAMLIGTFGYQQQISGRTFWVFQQRQTGQIAFNRNWNDYVSGFGNATEFWAGLESIHNVTATSPRNLRVEILTFDGEFYAFEWLGFTVGNSSTNYRMNFASFLSANSTTSANCCDFLSTARGQQFSTFDRDNDASSTSCSTKYGSGGYWWKSCMNSNPNGVYSASQTSGSSYMASACIGSYKAFREMRMMLQV</sequence>
<dbReference type="PANTHER" id="PTHR19143:SF327">
    <property type="entry name" value="FI21813P1-RELATED"/>
    <property type="match status" value="1"/>
</dbReference>
<dbReference type="GO" id="GO:0005615">
    <property type="term" value="C:extracellular space"/>
    <property type="evidence" value="ECO:0007669"/>
    <property type="project" value="TreeGrafter"/>
</dbReference>
<feature type="domain" description="Fibrinogen C-terminal" evidence="1">
    <location>
        <begin position="1"/>
        <end position="202"/>
    </location>
</feature>
<dbReference type="WBParaSite" id="maker-uti_cns_0008187-snap-gene-0.4-mRNA-1">
    <property type="protein sequence ID" value="maker-uti_cns_0008187-snap-gene-0.4-mRNA-1"/>
    <property type="gene ID" value="maker-uti_cns_0008187-snap-gene-0.4"/>
</dbReference>
<dbReference type="InterPro" id="IPR036056">
    <property type="entry name" value="Fibrinogen-like_C"/>
</dbReference>
<evidence type="ECO:0000313" key="2">
    <source>
        <dbReference type="Proteomes" id="UP000095280"/>
    </source>
</evidence>
<keyword evidence="2" id="KW-1185">Reference proteome</keyword>
<proteinExistence type="predicted"/>
<dbReference type="Pfam" id="PF00147">
    <property type="entry name" value="Fibrinogen_C"/>
    <property type="match status" value="1"/>
</dbReference>
<dbReference type="PROSITE" id="PS51406">
    <property type="entry name" value="FIBRINOGEN_C_2"/>
    <property type="match status" value="1"/>
</dbReference>
<dbReference type="Gene3D" id="3.90.215.10">
    <property type="entry name" value="Gamma Fibrinogen, chain A, domain 1"/>
    <property type="match status" value="1"/>
</dbReference>
<dbReference type="Proteomes" id="UP000095280">
    <property type="component" value="Unplaced"/>
</dbReference>
<dbReference type="InterPro" id="IPR002181">
    <property type="entry name" value="Fibrinogen_a/b/g_C_dom"/>
</dbReference>
<reference evidence="3" key="1">
    <citation type="submission" date="2016-11" db="UniProtKB">
        <authorList>
            <consortium name="WormBaseParasite"/>
        </authorList>
    </citation>
    <scope>IDENTIFICATION</scope>
</reference>
<dbReference type="SMART" id="SM00186">
    <property type="entry name" value="FBG"/>
    <property type="match status" value="1"/>
</dbReference>
<dbReference type="SUPFAM" id="SSF56496">
    <property type="entry name" value="Fibrinogen C-terminal domain-like"/>
    <property type="match status" value="1"/>
</dbReference>
<dbReference type="PANTHER" id="PTHR19143">
    <property type="entry name" value="FIBRINOGEN/TENASCIN/ANGIOPOEITIN"/>
    <property type="match status" value="1"/>
</dbReference>